<evidence type="ECO:0000313" key="13">
    <source>
        <dbReference type="Proteomes" id="UP000244892"/>
    </source>
</evidence>
<dbReference type="HAMAP" id="MF_00911">
    <property type="entry name" value="FtsQ_subfam"/>
    <property type="match status" value="1"/>
</dbReference>
<evidence type="ECO:0000256" key="10">
    <source>
        <dbReference type="SAM" id="MobiDB-lite"/>
    </source>
</evidence>
<dbReference type="Pfam" id="PF03799">
    <property type="entry name" value="FtsQ_DivIB_C"/>
    <property type="match status" value="1"/>
</dbReference>
<dbReference type="Gene3D" id="3.40.50.11690">
    <property type="entry name" value="Cell division protein FtsQ/DivIB"/>
    <property type="match status" value="1"/>
</dbReference>
<keyword evidence="3 9" id="KW-0997">Cell inner membrane</keyword>
<dbReference type="AlphaFoldDB" id="A0A2U8FW50"/>
<sequence length="285" mass="31629">MLAAAALHAAPLQDETPMDVRWMNTAAIALAIGLVGLLLAAGLLRLSRLPYFQIDRIEIGGDLERNNLATVRANAVHRLQGSFFDIDLQKSREVFEAVPWVRKAVVRRVWPNELRVTLEEHRPAAYWFREDQEDQLVNTLGEVFDANLGDVEDERLPVLRGPAHSTGEESARMLAMLRALKPLLAPLGEIQTLRLTARGSWSVLLDSEARIELGRGTDDEVLARGARFVQTLPALQRQYPAPLEQADLRYPQGYAVKLRGTSTWADAASKPKPPPVRKPSAPTSP</sequence>
<protein>
    <recommendedName>
        <fullName evidence="9">Cell division protein FtsQ</fullName>
    </recommendedName>
</protein>
<dbReference type="PANTHER" id="PTHR35851:SF1">
    <property type="entry name" value="CELL DIVISION PROTEIN FTSQ"/>
    <property type="match status" value="1"/>
</dbReference>
<dbReference type="GO" id="GO:0005886">
    <property type="term" value="C:plasma membrane"/>
    <property type="evidence" value="ECO:0007669"/>
    <property type="project" value="UniProtKB-SubCell"/>
</dbReference>
<dbReference type="InterPro" id="IPR034746">
    <property type="entry name" value="POTRA"/>
</dbReference>
<evidence type="ECO:0000256" key="7">
    <source>
        <dbReference type="ARBA" id="ARBA00023136"/>
    </source>
</evidence>
<comment type="subcellular location">
    <subcellularLocation>
        <location evidence="9">Cell inner membrane</location>
        <topology evidence="9">Single-pass type II membrane protein</topology>
    </subcellularLocation>
    <subcellularLocation>
        <location evidence="1">Membrane</location>
    </subcellularLocation>
    <text evidence="9">Localizes to the division septum.</text>
</comment>
<dbReference type="KEGG" id="aon:DEH84_15395"/>
<dbReference type="InterPro" id="IPR045335">
    <property type="entry name" value="FtsQ_C_sf"/>
</dbReference>
<evidence type="ECO:0000256" key="3">
    <source>
        <dbReference type="ARBA" id="ARBA00022519"/>
    </source>
</evidence>
<evidence type="ECO:0000256" key="1">
    <source>
        <dbReference type="ARBA" id="ARBA00004370"/>
    </source>
</evidence>
<keyword evidence="8 9" id="KW-0131">Cell cycle</keyword>
<dbReference type="InterPro" id="IPR013685">
    <property type="entry name" value="POTRA_FtsQ_type"/>
</dbReference>
<keyword evidence="13" id="KW-1185">Reference proteome</keyword>
<evidence type="ECO:0000256" key="4">
    <source>
        <dbReference type="ARBA" id="ARBA00022618"/>
    </source>
</evidence>
<keyword evidence="7 9" id="KW-0472">Membrane</keyword>
<keyword evidence="4 9" id="KW-0132">Cell division</keyword>
<feature type="transmembrane region" description="Helical" evidence="9">
    <location>
        <begin position="22"/>
        <end position="44"/>
    </location>
</feature>
<keyword evidence="5 9" id="KW-0812">Transmembrane</keyword>
<feature type="domain" description="POTRA" evidence="11">
    <location>
        <begin position="52"/>
        <end position="121"/>
    </location>
</feature>
<dbReference type="GO" id="GO:0032153">
    <property type="term" value="C:cell division site"/>
    <property type="evidence" value="ECO:0007669"/>
    <property type="project" value="UniProtKB-UniRule"/>
</dbReference>
<dbReference type="RefSeq" id="WP_109037645.1">
    <property type="nucleotide sequence ID" value="NZ_CP029210.1"/>
</dbReference>
<dbReference type="Pfam" id="PF08478">
    <property type="entry name" value="POTRA_1"/>
    <property type="match status" value="1"/>
</dbReference>
<organism evidence="12 13">
    <name type="scientific">Aquabacterium olei</name>
    <dbReference type="NCBI Taxonomy" id="1296669"/>
    <lineage>
        <taxon>Bacteria</taxon>
        <taxon>Pseudomonadati</taxon>
        <taxon>Pseudomonadota</taxon>
        <taxon>Betaproteobacteria</taxon>
        <taxon>Burkholderiales</taxon>
        <taxon>Aquabacterium</taxon>
    </lineage>
</organism>
<dbReference type="GO" id="GO:0090529">
    <property type="term" value="P:cell septum assembly"/>
    <property type="evidence" value="ECO:0007669"/>
    <property type="project" value="InterPro"/>
</dbReference>
<reference evidence="12 13" key="1">
    <citation type="submission" date="2018-05" db="EMBL/GenBank/DDBJ databases">
        <title>complete genome sequence of Aquabacterium olei NBRC 110486.</title>
        <authorList>
            <person name="Tang B."/>
            <person name="Chang J."/>
            <person name="Zhang L."/>
            <person name="Yang H."/>
        </authorList>
    </citation>
    <scope>NUCLEOTIDE SEQUENCE [LARGE SCALE GENOMIC DNA]</scope>
    <source>
        <strain evidence="12 13">NBRC 110486</strain>
    </source>
</reference>
<dbReference type="PANTHER" id="PTHR35851">
    <property type="entry name" value="CELL DIVISION PROTEIN FTSQ"/>
    <property type="match status" value="1"/>
</dbReference>
<dbReference type="InterPro" id="IPR005548">
    <property type="entry name" value="Cell_div_FtsQ/DivIB_C"/>
</dbReference>
<accession>A0A2U8FW50</accession>
<evidence type="ECO:0000313" key="12">
    <source>
        <dbReference type="EMBL" id="AWI54654.1"/>
    </source>
</evidence>
<dbReference type="PROSITE" id="PS51779">
    <property type="entry name" value="POTRA"/>
    <property type="match status" value="1"/>
</dbReference>
<dbReference type="Gene3D" id="3.10.20.310">
    <property type="entry name" value="membrane protein fhac"/>
    <property type="match status" value="1"/>
</dbReference>
<dbReference type="EMBL" id="CP029210">
    <property type="protein sequence ID" value="AWI54654.1"/>
    <property type="molecule type" value="Genomic_DNA"/>
</dbReference>
<keyword evidence="6 9" id="KW-1133">Transmembrane helix</keyword>
<proteinExistence type="inferred from homology"/>
<feature type="region of interest" description="Disordered" evidence="10">
    <location>
        <begin position="262"/>
        <end position="285"/>
    </location>
</feature>
<dbReference type="GO" id="GO:0043093">
    <property type="term" value="P:FtsZ-dependent cytokinesis"/>
    <property type="evidence" value="ECO:0007669"/>
    <property type="project" value="UniProtKB-UniRule"/>
</dbReference>
<dbReference type="Proteomes" id="UP000244892">
    <property type="component" value="Chromosome"/>
</dbReference>
<comment type="function">
    <text evidence="9">Essential cell division protein. May link together the upstream cell division proteins, which are predominantly cytoplasmic, with the downstream cell division proteins, which are predominantly periplasmic. May control correct divisome assembly.</text>
</comment>
<dbReference type="OrthoDB" id="9790370at2"/>
<comment type="similarity">
    <text evidence="9">Belongs to the FtsQ/DivIB family. FtsQ subfamily.</text>
</comment>
<dbReference type="InterPro" id="IPR026579">
    <property type="entry name" value="FtsQ"/>
</dbReference>
<evidence type="ECO:0000256" key="9">
    <source>
        <dbReference type="HAMAP-Rule" id="MF_00911"/>
    </source>
</evidence>
<feature type="compositionally biased region" description="Pro residues" evidence="10">
    <location>
        <begin position="271"/>
        <end position="285"/>
    </location>
</feature>
<evidence type="ECO:0000259" key="11">
    <source>
        <dbReference type="PROSITE" id="PS51779"/>
    </source>
</evidence>
<name>A0A2U8FW50_9BURK</name>
<comment type="subunit">
    <text evidence="9">Part of a complex composed of FtsB, FtsL and FtsQ.</text>
</comment>
<evidence type="ECO:0000256" key="5">
    <source>
        <dbReference type="ARBA" id="ARBA00022692"/>
    </source>
</evidence>
<evidence type="ECO:0000256" key="6">
    <source>
        <dbReference type="ARBA" id="ARBA00022989"/>
    </source>
</evidence>
<keyword evidence="2 9" id="KW-1003">Cell membrane</keyword>
<evidence type="ECO:0000256" key="8">
    <source>
        <dbReference type="ARBA" id="ARBA00023306"/>
    </source>
</evidence>
<gene>
    <name evidence="9" type="primary">ftsQ</name>
    <name evidence="12" type="ORF">DEH84_15395</name>
</gene>
<evidence type="ECO:0000256" key="2">
    <source>
        <dbReference type="ARBA" id="ARBA00022475"/>
    </source>
</evidence>